<dbReference type="EMBL" id="JAESVA010000006">
    <property type="protein sequence ID" value="MCB8882191.1"/>
    <property type="molecule type" value="Genomic_DNA"/>
</dbReference>
<keyword evidence="2" id="KW-1185">Reference proteome</keyword>
<name>A0A963Z499_9PROT</name>
<dbReference type="Proteomes" id="UP000721844">
    <property type="component" value="Unassembled WGS sequence"/>
</dbReference>
<dbReference type="RefSeq" id="WP_227308855.1">
    <property type="nucleotide sequence ID" value="NZ_JAESVA010000006.1"/>
</dbReference>
<comment type="caution">
    <text evidence="1">The sequence shown here is derived from an EMBL/GenBank/DDBJ whole genome shotgun (WGS) entry which is preliminary data.</text>
</comment>
<accession>A0A963Z499</accession>
<organism evidence="1 2">
    <name type="scientific">Acidisoma cellulosilyticum</name>
    <dbReference type="NCBI Taxonomy" id="2802395"/>
    <lineage>
        <taxon>Bacteria</taxon>
        <taxon>Pseudomonadati</taxon>
        <taxon>Pseudomonadota</taxon>
        <taxon>Alphaproteobacteria</taxon>
        <taxon>Acetobacterales</taxon>
        <taxon>Acidocellaceae</taxon>
        <taxon>Acidisoma</taxon>
    </lineage>
</organism>
<evidence type="ECO:0000313" key="2">
    <source>
        <dbReference type="Proteomes" id="UP000721844"/>
    </source>
</evidence>
<reference evidence="1 2" key="1">
    <citation type="journal article" date="2021" name="Microorganisms">
        <title>Acidisoma silvae sp. nov. and Acidisomacellulosilytica sp. nov., Two Acidophilic Bacteria Isolated from Decaying Wood, Hydrolyzing Cellulose and Producing Poly-3-hydroxybutyrate.</title>
        <authorList>
            <person name="Mieszkin S."/>
            <person name="Pouder E."/>
            <person name="Uroz S."/>
            <person name="Simon-Colin C."/>
            <person name="Alain K."/>
        </authorList>
    </citation>
    <scope>NUCLEOTIDE SEQUENCE [LARGE SCALE GENOMIC DNA]</scope>
    <source>
        <strain evidence="1 2">HW T5.17</strain>
    </source>
</reference>
<proteinExistence type="predicted"/>
<gene>
    <name evidence="1" type="ORF">ACELLULO517_18235</name>
</gene>
<dbReference type="AlphaFoldDB" id="A0A963Z499"/>
<protein>
    <submittedName>
        <fullName evidence="1">Uncharacterized protein</fullName>
    </submittedName>
</protein>
<sequence>MLVKQMAGVYRATGRPLDVGLMVIETATRKPDRTLFVGNLAYLNGLTFLLLLKQLAGESELYDFLLDLDCAHLFERQKSLRYLFSVTISIAFNINVV</sequence>
<evidence type="ECO:0000313" key="1">
    <source>
        <dbReference type="EMBL" id="MCB8882191.1"/>
    </source>
</evidence>